<comment type="caution">
    <text evidence="2">The sequence shown here is derived from an EMBL/GenBank/DDBJ whole genome shotgun (WGS) entry which is preliminary data.</text>
</comment>
<keyword evidence="1" id="KW-0963">Cytoplasm</keyword>
<feature type="coiled-coil region" evidence="1">
    <location>
        <begin position="59"/>
        <end position="86"/>
    </location>
</feature>
<evidence type="ECO:0000256" key="1">
    <source>
        <dbReference type="HAMAP-Rule" id="MF_02216"/>
    </source>
</evidence>
<gene>
    <name evidence="1" type="primary">ubiK</name>
    <name evidence="2" type="ORF">BTA35_0214365</name>
</gene>
<keyword evidence="1" id="KW-0175">Coiled coil</keyword>
<organism evidence="2 3">
    <name type="scientific">Oceanospirillum linum</name>
    <dbReference type="NCBI Taxonomy" id="966"/>
    <lineage>
        <taxon>Bacteria</taxon>
        <taxon>Pseudomonadati</taxon>
        <taxon>Pseudomonadota</taxon>
        <taxon>Gammaproteobacteria</taxon>
        <taxon>Oceanospirillales</taxon>
        <taxon>Oceanospirillaceae</taxon>
        <taxon>Oceanospirillum</taxon>
    </lineage>
</organism>
<keyword evidence="3" id="KW-1185">Reference proteome</keyword>
<comment type="similarity">
    <text evidence="1">Belongs to the UbiK family.</text>
</comment>
<dbReference type="PANTHER" id="PTHR38040">
    <property type="entry name" value="UBIQUINONE BIOSYNTHESIS ACCESSORY FACTOR UBIK"/>
    <property type="match status" value="1"/>
</dbReference>
<dbReference type="AlphaFoldDB" id="A0A1T1H8J9"/>
<proteinExistence type="inferred from homology"/>
<dbReference type="HAMAP" id="MF_02216">
    <property type="entry name" value="UbiK"/>
    <property type="match status" value="1"/>
</dbReference>
<comment type="subcellular location">
    <subcellularLocation>
        <location evidence="1">Cytoplasm</location>
    </subcellularLocation>
</comment>
<keyword evidence="1" id="KW-0831">Ubiquinone biosynthesis</keyword>
<reference evidence="2" key="1">
    <citation type="submission" date="2017-02" db="EMBL/GenBank/DDBJ databases">
        <title>Draft Genome Sequence of the Salt Water Bacterium Oceanospirillum linum ATCC 11336.</title>
        <authorList>
            <person name="Trachtenberg A.M."/>
            <person name="Carney J.G."/>
            <person name="Linnane J.D."/>
            <person name="Rheaume B.A."/>
            <person name="Pitts N.L."/>
            <person name="Mykles D.L."/>
            <person name="Maclea K.S."/>
        </authorList>
    </citation>
    <scope>NUCLEOTIDE SEQUENCE [LARGE SCALE GENOMIC DNA]</scope>
    <source>
        <strain evidence="2">ATCC 11336</strain>
    </source>
</reference>
<sequence length="90" mass="9985">MLKPEVIAEFTRQMGEKLSGAGLPGDTELKRQMQSVAENVFAKLNLVTREEFDIQSEILLRTRAKADALEAQVTQLEAVVAELAAKDQQK</sequence>
<dbReference type="RefSeq" id="WP_078320509.1">
    <property type="nucleotide sequence ID" value="NZ_FXTS01000009.1"/>
</dbReference>
<evidence type="ECO:0000313" key="3">
    <source>
        <dbReference type="Proteomes" id="UP000190064"/>
    </source>
</evidence>
<accession>A0A1T1H8J9</accession>
<protein>
    <recommendedName>
        <fullName evidence="1">Ubiquinone biosynthesis accessory factor UbiK</fullName>
    </recommendedName>
</protein>
<name>A0A1T1H8J9_OCELI</name>
<dbReference type="Pfam" id="PF04380">
    <property type="entry name" value="BMFP"/>
    <property type="match status" value="1"/>
</dbReference>
<comment type="pathway">
    <text evidence="1">Cofactor biosynthesis; ubiquinone biosynthesis.</text>
</comment>
<dbReference type="InterPro" id="IPR007475">
    <property type="entry name" value="UbiK"/>
</dbReference>
<dbReference type="GO" id="GO:0005829">
    <property type="term" value="C:cytosol"/>
    <property type="evidence" value="ECO:0007669"/>
    <property type="project" value="TreeGrafter"/>
</dbReference>
<dbReference type="UniPathway" id="UPA00232"/>
<dbReference type="Proteomes" id="UP000190064">
    <property type="component" value="Unassembled WGS sequence"/>
</dbReference>
<dbReference type="EMBL" id="MTSD02000008">
    <property type="protein sequence ID" value="OOV86162.1"/>
    <property type="molecule type" value="Genomic_DNA"/>
</dbReference>
<dbReference type="STRING" id="966.BTA35_0214365"/>
<comment type="function">
    <text evidence="1">Required for efficient ubiquinone (coenzyme Q) biosynthesis. UbiK is probably an accessory factor of Ubi enzymes and facilitates ubiquinone biosynthesis by acting as an assembly factor, a targeting factor, or both.</text>
</comment>
<dbReference type="PANTHER" id="PTHR38040:SF1">
    <property type="entry name" value="UBIQUINONE BIOSYNTHESIS ACCESSORY FACTOR UBIK"/>
    <property type="match status" value="1"/>
</dbReference>
<dbReference type="GO" id="GO:0006744">
    <property type="term" value="P:ubiquinone biosynthetic process"/>
    <property type="evidence" value="ECO:0007669"/>
    <property type="project" value="UniProtKB-UniRule"/>
</dbReference>
<evidence type="ECO:0000313" key="2">
    <source>
        <dbReference type="EMBL" id="OOV86162.1"/>
    </source>
</evidence>